<proteinExistence type="predicted"/>
<dbReference type="EMBL" id="KB375872">
    <property type="protein sequence ID" value="EMC80184.1"/>
    <property type="molecule type" value="Genomic_DNA"/>
</dbReference>
<evidence type="ECO:0000313" key="2">
    <source>
        <dbReference type="EMBL" id="EMC80184.1"/>
    </source>
</evidence>
<evidence type="ECO:0000256" key="1">
    <source>
        <dbReference type="SAM" id="MobiDB-lite"/>
    </source>
</evidence>
<dbReference type="AlphaFoldDB" id="R7VP55"/>
<feature type="region of interest" description="Disordered" evidence="1">
    <location>
        <begin position="78"/>
        <end position="112"/>
    </location>
</feature>
<sequence length="112" mass="11830">MSAAPSHHCSDLSPNMRRLAQTIPQQVLSGLFPAQAVASTSSFSQVCCFHGQGLSLGDVLRHASPIINPSTTISSELIARKDDRGTNSGKERPTVPLHVATQGWAKANPDLG</sequence>
<gene>
    <name evidence="2" type="ORF">A306_12193</name>
</gene>
<reference evidence="2" key="1">
    <citation type="journal article" date="2013" name="Science">
        <title>Genomic diversity and evolution of the head crest in the rock pigeon.</title>
        <authorList>
            <person name="Shapiro M.D."/>
            <person name="Kronenberg Z."/>
            <person name="Li C."/>
            <person name="Domyan E.T."/>
            <person name="Pan H."/>
            <person name="Campbell M."/>
            <person name="Tan H."/>
            <person name="Huff C.D."/>
            <person name="Hu H."/>
            <person name="Vickrey A.I."/>
            <person name="Nielsen S.C."/>
            <person name="Stringham S.A."/>
            <person name="Hu H."/>
            <person name="Willerslev E."/>
            <person name="Gilbert M.T."/>
            <person name="Yandell M."/>
            <person name="Zhang G."/>
            <person name="Wang J."/>
        </authorList>
    </citation>
    <scope>NUCLEOTIDE SEQUENCE [LARGE SCALE GENOMIC DNA]</scope>
    <source>
        <tissue evidence="2">Blood</tissue>
    </source>
</reference>
<accession>R7VP55</accession>
<feature type="compositionally biased region" description="Basic and acidic residues" evidence="1">
    <location>
        <begin position="78"/>
        <end position="93"/>
    </location>
</feature>
<protein>
    <submittedName>
        <fullName evidence="2">Uncharacterized protein</fullName>
    </submittedName>
</protein>
<name>R7VP55_COLLI</name>
<organism evidence="2">
    <name type="scientific">Columba livia</name>
    <name type="common">Rock dove</name>
    <dbReference type="NCBI Taxonomy" id="8932"/>
    <lineage>
        <taxon>Eukaryota</taxon>
        <taxon>Metazoa</taxon>
        <taxon>Chordata</taxon>
        <taxon>Craniata</taxon>
        <taxon>Vertebrata</taxon>
        <taxon>Euteleostomi</taxon>
        <taxon>Archelosauria</taxon>
        <taxon>Archosauria</taxon>
        <taxon>Dinosauria</taxon>
        <taxon>Saurischia</taxon>
        <taxon>Theropoda</taxon>
        <taxon>Coelurosauria</taxon>
        <taxon>Aves</taxon>
        <taxon>Neognathae</taxon>
        <taxon>Neoaves</taxon>
        <taxon>Columbimorphae</taxon>
        <taxon>Columbiformes</taxon>
        <taxon>Columbidae</taxon>
        <taxon>Columba</taxon>
    </lineage>
</organism>